<dbReference type="GO" id="GO:0098552">
    <property type="term" value="C:side of membrane"/>
    <property type="evidence" value="ECO:0007669"/>
    <property type="project" value="UniProtKB-KW"/>
</dbReference>
<evidence type="ECO:0000256" key="4">
    <source>
        <dbReference type="ARBA" id="ARBA00022475"/>
    </source>
</evidence>
<feature type="domain" description="Bifunctional inhibitor/plant lipid transfer protein/seed storage helical" evidence="12">
    <location>
        <begin position="37"/>
        <end position="123"/>
    </location>
</feature>
<dbReference type="GO" id="GO:0005886">
    <property type="term" value="C:plasma membrane"/>
    <property type="evidence" value="ECO:0007669"/>
    <property type="project" value="UniProtKB-SubCell"/>
</dbReference>
<keyword evidence="4" id="KW-1003">Cell membrane</keyword>
<keyword evidence="8" id="KW-1015">Disulfide bond</keyword>
<evidence type="ECO:0000256" key="9">
    <source>
        <dbReference type="ARBA" id="ARBA00023180"/>
    </source>
</evidence>
<accession>A0AAV0EQP5</accession>
<keyword evidence="14" id="KW-1185">Reference proteome</keyword>
<evidence type="ECO:0000256" key="6">
    <source>
        <dbReference type="ARBA" id="ARBA00022729"/>
    </source>
</evidence>
<keyword evidence="6 11" id="KW-0732">Signal</keyword>
<protein>
    <recommendedName>
        <fullName evidence="12">Bifunctional inhibitor/plant lipid transfer protein/seed storage helical domain-containing protein</fullName>
    </recommendedName>
</protein>
<evidence type="ECO:0000256" key="5">
    <source>
        <dbReference type="ARBA" id="ARBA00022622"/>
    </source>
</evidence>
<sequence>MIKQIEAIKQRIMRRLWVTLVGVVIISLCLVSAEETDKAENQNLQQNQCVKKLMPCVNYLNGSRGPPSTCCDPLKDVIEKMPECLCQMVSISGSKEAEKAGIDTSEAQMLPARCGHRVNFFGCLPPDSDSSSADGRSIQSAKLIKATASTIIIYSSFLWCFGF</sequence>
<evidence type="ECO:0000313" key="14">
    <source>
        <dbReference type="Proteomes" id="UP001152523"/>
    </source>
</evidence>
<dbReference type="SUPFAM" id="SSF47699">
    <property type="entry name" value="Bifunctional inhibitor/lipid-transfer protein/seed storage 2S albumin"/>
    <property type="match status" value="1"/>
</dbReference>
<evidence type="ECO:0000256" key="3">
    <source>
        <dbReference type="ARBA" id="ARBA00022448"/>
    </source>
</evidence>
<dbReference type="GO" id="GO:0008289">
    <property type="term" value="F:lipid binding"/>
    <property type="evidence" value="ECO:0007669"/>
    <property type="project" value="UniProtKB-KW"/>
</dbReference>
<name>A0AAV0EQP5_9ASTE</name>
<comment type="subcellular location">
    <subcellularLocation>
        <location evidence="1">Cell membrane</location>
        <topology evidence="1">Lipid-anchor</topology>
        <topology evidence="1">GPI-anchor</topology>
    </subcellularLocation>
</comment>
<evidence type="ECO:0000256" key="11">
    <source>
        <dbReference type="SAM" id="SignalP"/>
    </source>
</evidence>
<keyword evidence="5" id="KW-0472">Membrane</keyword>
<proteinExistence type="inferred from homology"/>
<feature type="signal peptide" evidence="11">
    <location>
        <begin position="1"/>
        <end position="33"/>
    </location>
</feature>
<dbReference type="CDD" id="cd00010">
    <property type="entry name" value="AAI_LTSS"/>
    <property type="match status" value="1"/>
</dbReference>
<evidence type="ECO:0000256" key="8">
    <source>
        <dbReference type="ARBA" id="ARBA00023157"/>
    </source>
</evidence>
<keyword evidence="3" id="KW-0813">Transport</keyword>
<dbReference type="InterPro" id="IPR016140">
    <property type="entry name" value="Bifunc_inhib/LTP/seed_store"/>
</dbReference>
<dbReference type="Pfam" id="PF14368">
    <property type="entry name" value="LTP_2"/>
    <property type="match status" value="1"/>
</dbReference>
<evidence type="ECO:0000256" key="7">
    <source>
        <dbReference type="ARBA" id="ARBA00023121"/>
    </source>
</evidence>
<dbReference type="PANTHER" id="PTHR33044">
    <property type="entry name" value="BIFUNCTIONAL INHIBITOR/LIPID-TRANSFER PROTEIN/SEED STORAGE 2S ALBUMIN SUPERFAMILY PROTEIN-RELATED"/>
    <property type="match status" value="1"/>
</dbReference>
<evidence type="ECO:0000313" key="13">
    <source>
        <dbReference type="EMBL" id="CAH9125542.1"/>
    </source>
</evidence>
<dbReference type="InterPro" id="IPR043325">
    <property type="entry name" value="LTSS"/>
</dbReference>
<keyword evidence="9" id="KW-0325">Glycoprotein</keyword>
<dbReference type="Gene3D" id="1.10.110.10">
    <property type="entry name" value="Plant lipid-transfer and hydrophobic proteins"/>
    <property type="match status" value="1"/>
</dbReference>
<evidence type="ECO:0000256" key="10">
    <source>
        <dbReference type="ARBA" id="ARBA00023288"/>
    </source>
</evidence>
<dbReference type="Proteomes" id="UP001152523">
    <property type="component" value="Unassembled WGS sequence"/>
</dbReference>
<organism evidence="13 14">
    <name type="scientific">Cuscuta epithymum</name>
    <dbReference type="NCBI Taxonomy" id="186058"/>
    <lineage>
        <taxon>Eukaryota</taxon>
        <taxon>Viridiplantae</taxon>
        <taxon>Streptophyta</taxon>
        <taxon>Embryophyta</taxon>
        <taxon>Tracheophyta</taxon>
        <taxon>Spermatophyta</taxon>
        <taxon>Magnoliopsida</taxon>
        <taxon>eudicotyledons</taxon>
        <taxon>Gunneridae</taxon>
        <taxon>Pentapetalae</taxon>
        <taxon>asterids</taxon>
        <taxon>lamiids</taxon>
        <taxon>Solanales</taxon>
        <taxon>Convolvulaceae</taxon>
        <taxon>Cuscuteae</taxon>
        <taxon>Cuscuta</taxon>
        <taxon>Cuscuta subgen. Cuscuta</taxon>
    </lineage>
</organism>
<comment type="caution">
    <text evidence="13">The sequence shown here is derived from an EMBL/GenBank/DDBJ whole genome shotgun (WGS) entry which is preliminary data.</text>
</comment>
<comment type="similarity">
    <text evidence="2">Belongs to the plant LTP family.</text>
</comment>
<evidence type="ECO:0000256" key="2">
    <source>
        <dbReference type="ARBA" id="ARBA00009748"/>
    </source>
</evidence>
<feature type="chain" id="PRO_5043796261" description="Bifunctional inhibitor/plant lipid transfer protein/seed storage helical domain-containing protein" evidence="11">
    <location>
        <begin position="34"/>
        <end position="163"/>
    </location>
</feature>
<dbReference type="EMBL" id="CAMAPF010000938">
    <property type="protein sequence ID" value="CAH9125542.1"/>
    <property type="molecule type" value="Genomic_DNA"/>
</dbReference>
<dbReference type="GO" id="GO:0006869">
    <property type="term" value="P:lipid transport"/>
    <property type="evidence" value="ECO:0007669"/>
    <property type="project" value="InterPro"/>
</dbReference>
<reference evidence="13" key="1">
    <citation type="submission" date="2022-07" db="EMBL/GenBank/DDBJ databases">
        <authorList>
            <person name="Macas J."/>
            <person name="Novak P."/>
            <person name="Neumann P."/>
        </authorList>
    </citation>
    <scope>NUCLEOTIDE SEQUENCE</scope>
</reference>
<dbReference type="PRINTS" id="PR00382">
    <property type="entry name" value="LIPIDTRNSFER"/>
</dbReference>
<evidence type="ECO:0000259" key="12">
    <source>
        <dbReference type="Pfam" id="PF14368"/>
    </source>
</evidence>
<dbReference type="InterPro" id="IPR036312">
    <property type="entry name" value="Bifun_inhib/LTP/seed_sf"/>
</dbReference>
<gene>
    <name evidence="13" type="ORF">CEPIT_LOCUS26842</name>
</gene>
<dbReference type="AlphaFoldDB" id="A0AAV0EQP5"/>
<evidence type="ECO:0000256" key="1">
    <source>
        <dbReference type="ARBA" id="ARBA00004609"/>
    </source>
</evidence>
<keyword evidence="7" id="KW-0446">Lipid-binding</keyword>
<keyword evidence="10" id="KW-0449">Lipoprotein</keyword>
<dbReference type="InterPro" id="IPR000528">
    <property type="entry name" value="Plant_nsLTP"/>
</dbReference>
<keyword evidence="5" id="KW-0336">GPI-anchor</keyword>